<sequence>MNALDSGYFHDLLFLANKASAILFGEVVVVAPEESLTGRVEKHACKFGEKYVRRKNSKEHMDSTSTLIYNNAETHSKSEQIEAVDRQGRCSGVKNKSKGDDNQERRSLIPHLCGIKIQEIPGASALNQAVLGSDVPGGEMIVSESEDFIPLLDEAGVEEEKEKEKEKEKGVSNASRCNQWWNFKTRPRTSKGIRRHVRWSKKRKRNCMTFEETQSNRKILLLAVEAVTHQLGLLDVSMEEKSSHK</sequence>
<accession>A0A8X7V5B1</accession>
<dbReference type="OrthoDB" id="1107286at2759"/>
<dbReference type="Proteomes" id="UP000886595">
    <property type="component" value="Unassembled WGS sequence"/>
</dbReference>
<organism evidence="2 3">
    <name type="scientific">Brassica carinata</name>
    <name type="common">Ethiopian mustard</name>
    <name type="synonym">Abyssinian cabbage</name>
    <dbReference type="NCBI Taxonomy" id="52824"/>
    <lineage>
        <taxon>Eukaryota</taxon>
        <taxon>Viridiplantae</taxon>
        <taxon>Streptophyta</taxon>
        <taxon>Embryophyta</taxon>
        <taxon>Tracheophyta</taxon>
        <taxon>Spermatophyta</taxon>
        <taxon>Magnoliopsida</taxon>
        <taxon>eudicotyledons</taxon>
        <taxon>Gunneridae</taxon>
        <taxon>Pentapetalae</taxon>
        <taxon>rosids</taxon>
        <taxon>malvids</taxon>
        <taxon>Brassicales</taxon>
        <taxon>Brassicaceae</taxon>
        <taxon>Brassiceae</taxon>
        <taxon>Brassica</taxon>
    </lineage>
</organism>
<evidence type="ECO:0000313" key="2">
    <source>
        <dbReference type="EMBL" id="KAG2302804.1"/>
    </source>
</evidence>
<proteinExistence type="predicted"/>
<evidence type="ECO:0000256" key="1">
    <source>
        <dbReference type="SAM" id="MobiDB-lite"/>
    </source>
</evidence>
<comment type="caution">
    <text evidence="2">The sequence shown here is derived from an EMBL/GenBank/DDBJ whole genome shotgun (WGS) entry which is preliminary data.</text>
</comment>
<name>A0A8X7V5B1_BRACI</name>
<reference evidence="2 3" key="1">
    <citation type="submission" date="2020-02" db="EMBL/GenBank/DDBJ databases">
        <authorList>
            <person name="Ma Q."/>
            <person name="Huang Y."/>
            <person name="Song X."/>
            <person name="Pei D."/>
        </authorList>
    </citation>
    <scope>NUCLEOTIDE SEQUENCE [LARGE SCALE GENOMIC DNA]</scope>
    <source>
        <strain evidence="2">Sxm20200214</strain>
        <tissue evidence="2">Leaf</tissue>
    </source>
</reference>
<protein>
    <submittedName>
        <fullName evidence="2">Uncharacterized protein</fullName>
    </submittedName>
</protein>
<dbReference type="EMBL" id="JAAMPC010000007">
    <property type="protein sequence ID" value="KAG2302804.1"/>
    <property type="molecule type" value="Genomic_DNA"/>
</dbReference>
<dbReference type="AlphaFoldDB" id="A0A8X7V5B1"/>
<feature type="region of interest" description="Disordered" evidence="1">
    <location>
        <begin position="78"/>
        <end position="105"/>
    </location>
</feature>
<evidence type="ECO:0000313" key="3">
    <source>
        <dbReference type="Proteomes" id="UP000886595"/>
    </source>
</evidence>
<gene>
    <name evidence="2" type="ORF">Bca52824_031455</name>
</gene>
<feature type="compositionally biased region" description="Basic and acidic residues" evidence="1">
    <location>
        <begin position="78"/>
        <end position="88"/>
    </location>
</feature>
<keyword evidence="3" id="KW-1185">Reference proteome</keyword>